<proteinExistence type="predicted"/>
<evidence type="ECO:0000313" key="3">
    <source>
        <dbReference type="EMBL" id="MCO4292470.1"/>
    </source>
</evidence>
<feature type="compositionally biased region" description="Basic residues" evidence="1">
    <location>
        <begin position="124"/>
        <end position="134"/>
    </location>
</feature>
<feature type="region of interest" description="Disordered" evidence="1">
    <location>
        <begin position="102"/>
        <end position="139"/>
    </location>
</feature>
<evidence type="ECO:0000256" key="1">
    <source>
        <dbReference type="SAM" id="MobiDB-lite"/>
    </source>
</evidence>
<evidence type="ECO:0000256" key="2">
    <source>
        <dbReference type="SAM" id="Phobius"/>
    </source>
</evidence>
<keyword evidence="4" id="KW-1185">Reference proteome</keyword>
<dbReference type="AlphaFoldDB" id="A0A9X2F1K6"/>
<dbReference type="RefSeq" id="WP_252586896.1">
    <property type="nucleotide sequence ID" value="NZ_JAMWYS010000024.1"/>
</dbReference>
<gene>
    <name evidence="3" type="ORF">NF867_06330</name>
</gene>
<evidence type="ECO:0000313" key="4">
    <source>
        <dbReference type="Proteomes" id="UP001155182"/>
    </source>
</evidence>
<keyword evidence="2" id="KW-0812">Transmembrane</keyword>
<organism evidence="3 4">
    <name type="scientific">Solitalea agri</name>
    <dbReference type="NCBI Taxonomy" id="2953739"/>
    <lineage>
        <taxon>Bacteria</taxon>
        <taxon>Pseudomonadati</taxon>
        <taxon>Bacteroidota</taxon>
        <taxon>Sphingobacteriia</taxon>
        <taxon>Sphingobacteriales</taxon>
        <taxon>Sphingobacteriaceae</taxon>
        <taxon>Solitalea</taxon>
    </lineage>
</organism>
<name>A0A9X2F1K6_9SPHI</name>
<dbReference type="EMBL" id="JAMWYS010000024">
    <property type="protein sequence ID" value="MCO4292470.1"/>
    <property type="molecule type" value="Genomic_DNA"/>
</dbReference>
<comment type="caution">
    <text evidence="3">The sequence shown here is derived from an EMBL/GenBank/DDBJ whole genome shotgun (WGS) entry which is preliminary data.</text>
</comment>
<keyword evidence="2" id="KW-1133">Transmembrane helix</keyword>
<accession>A0A9X2F1K6</accession>
<dbReference type="Proteomes" id="UP001155182">
    <property type="component" value="Unassembled WGS sequence"/>
</dbReference>
<sequence length="257" mass="28240">MSQLSDKDFDKLFSEAFENFNEEPSAKVWFSVENDLERQRLAGRKIRLAQWSIAASVVLCLVAGALFLTNKQQLKGDSIVSVGNNDPNPDKEIKSRAVIIQSPKAQSAQPAEPGTETKEQKTAPVRKKTPAKNKVKADVEMSDTRLAQVSNTEPSFIQAKNSTGAIPSDQCIPVVEPKLLHQALIASNDATDEGGIPTIGDALNYIAAKVDKRDKKFLAINKKSSSFSLNLGVIKFERKRQAEEEEEQGNSAENQTR</sequence>
<protein>
    <submittedName>
        <fullName evidence="3">Uncharacterized protein</fullName>
    </submittedName>
</protein>
<keyword evidence="2" id="KW-0472">Membrane</keyword>
<reference evidence="3" key="1">
    <citation type="submission" date="2022-06" db="EMBL/GenBank/DDBJ databases">
        <title>Solitalea sp. MAHUQ-68 isolated from rhizospheric soil.</title>
        <authorList>
            <person name="Huq M.A."/>
        </authorList>
    </citation>
    <scope>NUCLEOTIDE SEQUENCE</scope>
    <source>
        <strain evidence="3">MAHUQ-68</strain>
    </source>
</reference>
<feature type="transmembrane region" description="Helical" evidence="2">
    <location>
        <begin position="48"/>
        <end position="68"/>
    </location>
</feature>